<evidence type="ECO:0000256" key="1">
    <source>
        <dbReference type="ARBA" id="ARBA00004141"/>
    </source>
</evidence>
<feature type="transmembrane region" description="Helical" evidence="5">
    <location>
        <begin position="210"/>
        <end position="230"/>
    </location>
</feature>
<feature type="transmembrane region" description="Helical" evidence="5">
    <location>
        <begin position="73"/>
        <end position="91"/>
    </location>
</feature>
<keyword evidence="4 5" id="KW-0472">Membrane</keyword>
<feature type="transmembrane region" description="Helical" evidence="5">
    <location>
        <begin position="103"/>
        <end position="120"/>
    </location>
</feature>
<dbReference type="Pfam" id="PF00892">
    <property type="entry name" value="EamA"/>
    <property type="match status" value="2"/>
</dbReference>
<feature type="transmembrane region" description="Helical" evidence="5">
    <location>
        <begin position="242"/>
        <end position="261"/>
    </location>
</feature>
<comment type="subcellular location">
    <subcellularLocation>
        <location evidence="1">Membrane</location>
        <topology evidence="1">Multi-pass membrane protein</topology>
    </subcellularLocation>
</comment>
<evidence type="ECO:0000256" key="2">
    <source>
        <dbReference type="ARBA" id="ARBA00022692"/>
    </source>
</evidence>
<feature type="transmembrane region" description="Helical" evidence="5">
    <location>
        <begin position="151"/>
        <end position="171"/>
    </location>
</feature>
<gene>
    <name evidence="7" type="ORF">S03H2_01485</name>
</gene>
<dbReference type="EMBL" id="BARU01000437">
    <property type="protein sequence ID" value="GAH20663.1"/>
    <property type="molecule type" value="Genomic_DNA"/>
</dbReference>
<organism evidence="7">
    <name type="scientific">marine sediment metagenome</name>
    <dbReference type="NCBI Taxonomy" id="412755"/>
    <lineage>
        <taxon>unclassified sequences</taxon>
        <taxon>metagenomes</taxon>
        <taxon>ecological metagenomes</taxon>
    </lineage>
</organism>
<dbReference type="GO" id="GO:0016020">
    <property type="term" value="C:membrane"/>
    <property type="evidence" value="ECO:0007669"/>
    <property type="project" value="UniProtKB-SubCell"/>
</dbReference>
<feature type="transmembrane region" description="Helical" evidence="5">
    <location>
        <begin position="267"/>
        <end position="284"/>
    </location>
</feature>
<evidence type="ECO:0000259" key="6">
    <source>
        <dbReference type="Pfam" id="PF00892"/>
    </source>
</evidence>
<reference evidence="7" key="1">
    <citation type="journal article" date="2014" name="Front. Microbiol.">
        <title>High frequency of phylogenetically diverse reductive dehalogenase-homologous genes in deep subseafloor sedimentary metagenomes.</title>
        <authorList>
            <person name="Kawai M."/>
            <person name="Futagami T."/>
            <person name="Toyoda A."/>
            <person name="Takaki Y."/>
            <person name="Nishi S."/>
            <person name="Hori S."/>
            <person name="Arai W."/>
            <person name="Tsubouchi T."/>
            <person name="Morono Y."/>
            <person name="Uchiyama I."/>
            <person name="Ito T."/>
            <person name="Fujiyama A."/>
            <person name="Inagaki F."/>
            <person name="Takami H."/>
        </authorList>
    </citation>
    <scope>NUCLEOTIDE SEQUENCE</scope>
    <source>
        <strain evidence="7">Expedition CK06-06</strain>
    </source>
</reference>
<feature type="domain" description="EamA" evidence="6">
    <location>
        <begin position="14"/>
        <end position="143"/>
    </location>
</feature>
<feature type="transmembrane region" description="Helical" evidence="5">
    <location>
        <begin position="39"/>
        <end position="61"/>
    </location>
</feature>
<dbReference type="PANTHER" id="PTHR22911:SF6">
    <property type="entry name" value="SOLUTE CARRIER FAMILY 35 MEMBER G1"/>
    <property type="match status" value="1"/>
</dbReference>
<evidence type="ECO:0000256" key="4">
    <source>
        <dbReference type="ARBA" id="ARBA00023136"/>
    </source>
</evidence>
<keyword evidence="2 5" id="KW-0812">Transmembrane</keyword>
<dbReference type="InterPro" id="IPR000620">
    <property type="entry name" value="EamA_dom"/>
</dbReference>
<dbReference type="SUPFAM" id="SSF103481">
    <property type="entry name" value="Multidrug resistance efflux transporter EmrE"/>
    <property type="match status" value="2"/>
</dbReference>
<evidence type="ECO:0000313" key="7">
    <source>
        <dbReference type="EMBL" id="GAH20663.1"/>
    </source>
</evidence>
<protein>
    <recommendedName>
        <fullName evidence="6">EamA domain-containing protein</fullName>
    </recommendedName>
</protein>
<proteinExistence type="predicted"/>
<feature type="transmembrane region" description="Helical" evidence="5">
    <location>
        <begin position="12"/>
        <end position="33"/>
    </location>
</feature>
<comment type="caution">
    <text evidence="7">The sequence shown here is derived from an EMBL/GenBank/DDBJ whole genome shotgun (WGS) entry which is preliminary data.</text>
</comment>
<dbReference type="AlphaFoldDB" id="X1FIR0"/>
<accession>X1FIR0</accession>
<name>X1FIR0_9ZZZZ</name>
<feature type="transmembrane region" description="Helical" evidence="5">
    <location>
        <begin position="127"/>
        <end position="145"/>
    </location>
</feature>
<evidence type="ECO:0000256" key="3">
    <source>
        <dbReference type="ARBA" id="ARBA00022989"/>
    </source>
</evidence>
<feature type="domain" description="EamA" evidence="6">
    <location>
        <begin position="156"/>
        <end position="282"/>
    </location>
</feature>
<dbReference type="InterPro" id="IPR037185">
    <property type="entry name" value="EmrE-like"/>
</dbReference>
<dbReference type="PANTHER" id="PTHR22911">
    <property type="entry name" value="ACYL-MALONYL CONDENSING ENZYME-RELATED"/>
    <property type="match status" value="1"/>
</dbReference>
<keyword evidence="3 5" id="KW-1133">Transmembrane helix</keyword>
<feature type="transmembrane region" description="Helical" evidence="5">
    <location>
        <begin position="183"/>
        <end position="204"/>
    </location>
</feature>
<sequence length="289" mass="32319">MLNLNKNEEDKPNIGILMMIIATICLSLMIVFVKYLSHLPVMEIVFFRNLIIMLTVPLVLTKEKIPIWGINKPLLLLRSVFSGIATITYFYTAKVMLLTDAVTIKQLSPFFILFLANIFLREKINTTKITIFSLAFLGALLVVKPGFRLDIYPTVIALLGTISTAGSHVALRRLRLTDHPLVMVNYFGYVVGMISLGLLLWQGNFVVPDALSLFVLLLLGLAGLGGQFALTKAYQMAPTKLVSFYLYLQIIFGALLGVLFFKEIPDLFSIFGATLIIISGYLNYKLKIE</sequence>
<evidence type="ECO:0000256" key="5">
    <source>
        <dbReference type="SAM" id="Phobius"/>
    </source>
</evidence>